<dbReference type="PANTHER" id="PTHR48452:SF1">
    <property type="entry name" value="FUSED COMPOUND LEAF 1"/>
    <property type="match status" value="1"/>
</dbReference>
<comment type="caution">
    <text evidence="6">The sequence shown here is derived from an EMBL/GenBank/DDBJ whole genome shotgun (WGS) entry which is preliminary data.</text>
</comment>
<dbReference type="GO" id="GO:0005634">
    <property type="term" value="C:nucleus"/>
    <property type="evidence" value="ECO:0007669"/>
    <property type="project" value="UniProtKB-SubCell"/>
</dbReference>
<feature type="region of interest" description="Disordered" evidence="3">
    <location>
        <begin position="1"/>
        <end position="24"/>
    </location>
</feature>
<evidence type="ECO:0000259" key="5">
    <source>
        <dbReference type="SMART" id="SM01256"/>
    </source>
</evidence>
<proteinExistence type="predicted"/>
<protein>
    <submittedName>
        <fullName evidence="6">Homeobox protein knotted-1-like 1</fullName>
    </submittedName>
</protein>
<dbReference type="GO" id="GO:0003677">
    <property type="term" value="F:DNA binding"/>
    <property type="evidence" value="ECO:0007669"/>
    <property type="project" value="UniProtKB-KW"/>
</dbReference>
<accession>A0AAW2S6G5</accession>
<evidence type="ECO:0000259" key="4">
    <source>
        <dbReference type="SMART" id="SM01255"/>
    </source>
</evidence>
<dbReference type="AlphaFoldDB" id="A0AAW2S6G5"/>
<reference evidence="6" key="1">
    <citation type="submission" date="2020-06" db="EMBL/GenBank/DDBJ databases">
        <authorList>
            <person name="Li T."/>
            <person name="Hu X."/>
            <person name="Zhang T."/>
            <person name="Song X."/>
            <person name="Zhang H."/>
            <person name="Dai N."/>
            <person name="Sheng W."/>
            <person name="Hou X."/>
            <person name="Wei L."/>
        </authorList>
    </citation>
    <scope>NUCLEOTIDE SEQUENCE</scope>
    <source>
        <strain evidence="6">G02</strain>
        <tissue evidence="6">Leaf</tissue>
    </source>
</reference>
<keyword evidence="6" id="KW-0238">DNA-binding</keyword>
<keyword evidence="6" id="KW-0371">Homeobox</keyword>
<dbReference type="InterPro" id="IPR005541">
    <property type="entry name" value="KNOX2"/>
</dbReference>
<evidence type="ECO:0000313" key="6">
    <source>
        <dbReference type="EMBL" id="KAL0387346.1"/>
    </source>
</evidence>
<organism evidence="6">
    <name type="scientific">Sesamum radiatum</name>
    <name type="common">Black benniseed</name>
    <dbReference type="NCBI Taxonomy" id="300843"/>
    <lineage>
        <taxon>Eukaryota</taxon>
        <taxon>Viridiplantae</taxon>
        <taxon>Streptophyta</taxon>
        <taxon>Embryophyta</taxon>
        <taxon>Tracheophyta</taxon>
        <taxon>Spermatophyta</taxon>
        <taxon>Magnoliopsida</taxon>
        <taxon>eudicotyledons</taxon>
        <taxon>Gunneridae</taxon>
        <taxon>Pentapetalae</taxon>
        <taxon>asterids</taxon>
        <taxon>lamiids</taxon>
        <taxon>Lamiales</taxon>
        <taxon>Pedaliaceae</taxon>
        <taxon>Sesamum</taxon>
    </lineage>
</organism>
<dbReference type="InterPro" id="IPR005540">
    <property type="entry name" value="KNOX1"/>
</dbReference>
<gene>
    <name evidence="6" type="ORF">Sradi_2616400</name>
</gene>
<sequence>MDEVYRLDPSISCPMDSNSAGDDDEQHSVIRVMSSHHNHNHNHHTFALATDDQTHQGRKGLEMMMMMPLPLADYTVKAQIANHPLYPYLLSAYLDCRKVGAPPEMASVLEVISKENHPMVSTSSSTVGIGTDPELDAFMKWYCEILQKYKEKLSKPYEEATSFLNSIQSQLTNLCIETLQFNTNTNTNTCPSAPGKKIGRESLPYSNLGIFDRLKIVTPILTFRHTFTCK</sequence>
<dbReference type="EMBL" id="JACGWJ010000011">
    <property type="protein sequence ID" value="KAL0387346.1"/>
    <property type="molecule type" value="Genomic_DNA"/>
</dbReference>
<evidence type="ECO:0000256" key="2">
    <source>
        <dbReference type="ARBA" id="ARBA00023242"/>
    </source>
</evidence>
<dbReference type="SMART" id="SM01255">
    <property type="entry name" value="KNOX1"/>
    <property type="match status" value="1"/>
</dbReference>
<evidence type="ECO:0000256" key="3">
    <source>
        <dbReference type="SAM" id="MobiDB-lite"/>
    </source>
</evidence>
<evidence type="ECO:0000256" key="1">
    <source>
        <dbReference type="ARBA" id="ARBA00004123"/>
    </source>
</evidence>
<dbReference type="SMART" id="SM01256">
    <property type="entry name" value="KNOX2"/>
    <property type="match status" value="1"/>
</dbReference>
<dbReference type="Pfam" id="PF03790">
    <property type="entry name" value="KNOX1"/>
    <property type="match status" value="1"/>
</dbReference>
<dbReference type="Pfam" id="PF03791">
    <property type="entry name" value="KNOX2"/>
    <property type="match status" value="1"/>
</dbReference>
<feature type="domain" description="KNOX1" evidence="4">
    <location>
        <begin position="74"/>
        <end position="118"/>
    </location>
</feature>
<comment type="subcellular location">
    <subcellularLocation>
        <location evidence="1">Nucleus</location>
    </subcellularLocation>
</comment>
<keyword evidence="2" id="KW-0539">Nucleus</keyword>
<reference evidence="6" key="2">
    <citation type="journal article" date="2024" name="Plant">
        <title>Genomic evolution and insights into agronomic trait innovations of Sesamum species.</title>
        <authorList>
            <person name="Miao H."/>
            <person name="Wang L."/>
            <person name="Qu L."/>
            <person name="Liu H."/>
            <person name="Sun Y."/>
            <person name="Le M."/>
            <person name="Wang Q."/>
            <person name="Wei S."/>
            <person name="Zheng Y."/>
            <person name="Lin W."/>
            <person name="Duan Y."/>
            <person name="Cao H."/>
            <person name="Xiong S."/>
            <person name="Wang X."/>
            <person name="Wei L."/>
            <person name="Li C."/>
            <person name="Ma Q."/>
            <person name="Ju M."/>
            <person name="Zhao R."/>
            <person name="Li G."/>
            <person name="Mu C."/>
            <person name="Tian Q."/>
            <person name="Mei H."/>
            <person name="Zhang T."/>
            <person name="Gao T."/>
            <person name="Zhang H."/>
        </authorList>
    </citation>
    <scope>NUCLEOTIDE SEQUENCE</scope>
    <source>
        <strain evidence="6">G02</strain>
    </source>
</reference>
<dbReference type="PANTHER" id="PTHR48452">
    <property type="entry name" value="FUSED COMPOUND LEAF 1"/>
    <property type="match status" value="1"/>
</dbReference>
<name>A0AAW2S6G5_SESRA</name>
<feature type="domain" description="KNOX2" evidence="5">
    <location>
        <begin position="125"/>
        <end position="176"/>
    </location>
</feature>